<evidence type="ECO:0000313" key="3">
    <source>
        <dbReference type="Proteomes" id="UP001056429"/>
    </source>
</evidence>
<proteinExistence type="predicted"/>
<feature type="transmembrane region" description="Helical" evidence="1">
    <location>
        <begin position="12"/>
        <end position="38"/>
    </location>
</feature>
<keyword evidence="1" id="KW-1133">Transmembrane helix</keyword>
<comment type="caution">
    <text evidence="2">The sequence shown here is derived from an EMBL/GenBank/DDBJ whole genome shotgun (WGS) entry which is preliminary data.</text>
</comment>
<dbReference type="AlphaFoldDB" id="A0A9J6P748"/>
<reference evidence="2" key="1">
    <citation type="journal article" date="2021" name="mSystems">
        <title>Bacteria and Archaea Synergistically Convert Glycine Betaine to Biogenic Methane in the Formosa Cold Seep of the South China Sea.</title>
        <authorList>
            <person name="Li L."/>
            <person name="Zhang W."/>
            <person name="Zhang S."/>
            <person name="Song L."/>
            <person name="Sun Q."/>
            <person name="Zhang H."/>
            <person name="Xiang H."/>
            <person name="Dong X."/>
        </authorList>
    </citation>
    <scope>NUCLEOTIDE SEQUENCE</scope>
    <source>
        <strain evidence="2">ZWT</strain>
    </source>
</reference>
<dbReference type="RefSeq" id="WP_250861901.1">
    <property type="nucleotide sequence ID" value="NZ_JAGSOJ010000007.1"/>
</dbReference>
<dbReference type="EMBL" id="JAGSOJ010000007">
    <property type="protein sequence ID" value="MCM1992730.1"/>
    <property type="molecule type" value="Genomic_DNA"/>
</dbReference>
<evidence type="ECO:0000256" key="1">
    <source>
        <dbReference type="SAM" id="Phobius"/>
    </source>
</evidence>
<keyword evidence="1" id="KW-0472">Membrane</keyword>
<accession>A0A9J6P748</accession>
<organism evidence="2 3">
    <name type="scientific">Oceanirhabdus seepicola</name>
    <dbReference type="NCBI Taxonomy" id="2828781"/>
    <lineage>
        <taxon>Bacteria</taxon>
        <taxon>Bacillati</taxon>
        <taxon>Bacillota</taxon>
        <taxon>Clostridia</taxon>
        <taxon>Eubacteriales</taxon>
        <taxon>Clostridiaceae</taxon>
        <taxon>Oceanirhabdus</taxon>
    </lineage>
</organism>
<sequence>MFREIRLKKKKGLSLIEMLLALAFFSIINGFLITMLSFTLKMWTVTYSDNMKENNELNVSLYLKREIENQKNLNLLVREDLIEIERSDKKIILSSTKGNLKVKYIDEWGRKLKENIIMKNIEKIEFKEKGELLYIILSKDGDERHWVFQRKEWVDF</sequence>
<keyword evidence="1" id="KW-0812">Transmembrane</keyword>
<reference evidence="2" key="2">
    <citation type="submission" date="2021-04" db="EMBL/GenBank/DDBJ databases">
        <authorList>
            <person name="Dong X."/>
        </authorList>
    </citation>
    <scope>NUCLEOTIDE SEQUENCE</scope>
    <source>
        <strain evidence="2">ZWT</strain>
    </source>
</reference>
<keyword evidence="3" id="KW-1185">Reference proteome</keyword>
<evidence type="ECO:0000313" key="2">
    <source>
        <dbReference type="EMBL" id="MCM1992730.1"/>
    </source>
</evidence>
<name>A0A9J6P748_9CLOT</name>
<dbReference type="Proteomes" id="UP001056429">
    <property type="component" value="Unassembled WGS sequence"/>
</dbReference>
<protein>
    <submittedName>
        <fullName evidence="2">Uncharacterized protein</fullName>
    </submittedName>
</protein>
<gene>
    <name evidence="2" type="ORF">KDK92_23685</name>
</gene>